<keyword evidence="7" id="KW-0406">Ion transport</keyword>
<feature type="domain" description="Ionotropic glutamate receptor C-terminal" evidence="14">
    <location>
        <begin position="53"/>
        <end position="285"/>
    </location>
</feature>
<evidence type="ECO:0000256" key="11">
    <source>
        <dbReference type="ARBA" id="ARBA00023286"/>
    </source>
</evidence>
<dbReference type="SUPFAM" id="SSF53850">
    <property type="entry name" value="Periplasmic binding protein-like II"/>
    <property type="match status" value="1"/>
</dbReference>
<accession>A0AAW0V733</accession>
<dbReference type="SMART" id="SM00079">
    <property type="entry name" value="PBPe"/>
    <property type="match status" value="1"/>
</dbReference>
<evidence type="ECO:0000259" key="14">
    <source>
        <dbReference type="SMART" id="SM00079"/>
    </source>
</evidence>
<evidence type="ECO:0000256" key="13">
    <source>
        <dbReference type="SAM" id="Phobius"/>
    </source>
</evidence>
<evidence type="ECO:0000256" key="10">
    <source>
        <dbReference type="ARBA" id="ARBA00023180"/>
    </source>
</evidence>
<name>A0AAW0V733_SCYPA</name>
<keyword evidence="4" id="KW-1003">Cell membrane</keyword>
<evidence type="ECO:0000256" key="7">
    <source>
        <dbReference type="ARBA" id="ARBA00023065"/>
    </source>
</evidence>
<evidence type="ECO:0000256" key="3">
    <source>
        <dbReference type="ARBA" id="ARBA00022448"/>
    </source>
</evidence>
<sequence length="340" mass="37531">MMQLLREVLADPEVQRGLIHNPASFRFPSSPAVVAAAVHWPPHITVSRGTDGVLTVSGAMGNVMQVLSQTLNFTYSIITPEDGSWGAERPNGTWTGMVGQVVQNEADIALGPFGIKLSRSRVVDFTDSFYFDDRAILAKKGEPEIDPWGFLYPLTDSVWAALAGVLAVVWLTLWMKMKTGELRELHELQFVGRVKYQHATTFPAALDTVVRRQRHAIISTSLSADLFMADLFILTGKCDFYKARQTFFTSTHCMIGQKGSPVVPAITHRIRSLIESGLYGYWLLSEIPAITTCRSSPPITLVRAPLSFANLWGAMVVLGAGHLVALLVFLLELCWGRTCH</sequence>
<evidence type="ECO:0000256" key="9">
    <source>
        <dbReference type="ARBA" id="ARBA00023170"/>
    </source>
</evidence>
<evidence type="ECO:0000256" key="12">
    <source>
        <dbReference type="ARBA" id="ARBA00023303"/>
    </source>
</evidence>
<evidence type="ECO:0000256" key="8">
    <source>
        <dbReference type="ARBA" id="ARBA00023136"/>
    </source>
</evidence>
<evidence type="ECO:0000256" key="2">
    <source>
        <dbReference type="ARBA" id="ARBA00008685"/>
    </source>
</evidence>
<keyword evidence="9" id="KW-0675">Receptor</keyword>
<dbReference type="EMBL" id="JARAKH010000001">
    <property type="protein sequence ID" value="KAK8407418.1"/>
    <property type="molecule type" value="Genomic_DNA"/>
</dbReference>
<dbReference type="InterPro" id="IPR052192">
    <property type="entry name" value="Insect_Ionotropic_Sensory_Rcpt"/>
</dbReference>
<organism evidence="16 17">
    <name type="scientific">Scylla paramamosain</name>
    <name type="common">Mud crab</name>
    <dbReference type="NCBI Taxonomy" id="85552"/>
    <lineage>
        <taxon>Eukaryota</taxon>
        <taxon>Metazoa</taxon>
        <taxon>Ecdysozoa</taxon>
        <taxon>Arthropoda</taxon>
        <taxon>Crustacea</taxon>
        <taxon>Multicrustacea</taxon>
        <taxon>Malacostraca</taxon>
        <taxon>Eumalacostraca</taxon>
        <taxon>Eucarida</taxon>
        <taxon>Decapoda</taxon>
        <taxon>Pleocyemata</taxon>
        <taxon>Brachyura</taxon>
        <taxon>Eubrachyura</taxon>
        <taxon>Portunoidea</taxon>
        <taxon>Portunidae</taxon>
        <taxon>Portuninae</taxon>
        <taxon>Scylla</taxon>
    </lineage>
</organism>
<feature type="domain" description="Ionotropic glutamate receptor L-glutamate and glycine-binding" evidence="15">
    <location>
        <begin position="42"/>
        <end position="103"/>
    </location>
</feature>
<dbReference type="GO" id="GO:0015276">
    <property type="term" value="F:ligand-gated monoatomic ion channel activity"/>
    <property type="evidence" value="ECO:0007669"/>
    <property type="project" value="InterPro"/>
</dbReference>
<dbReference type="Pfam" id="PF10613">
    <property type="entry name" value="Lig_chan-Glu_bd"/>
    <property type="match status" value="1"/>
</dbReference>
<evidence type="ECO:0000256" key="6">
    <source>
        <dbReference type="ARBA" id="ARBA00022989"/>
    </source>
</evidence>
<dbReference type="PANTHER" id="PTHR42643">
    <property type="entry name" value="IONOTROPIC RECEPTOR 20A-RELATED"/>
    <property type="match status" value="1"/>
</dbReference>
<comment type="caution">
    <text evidence="16">The sequence shown here is derived from an EMBL/GenBank/DDBJ whole genome shotgun (WGS) entry which is preliminary data.</text>
</comment>
<keyword evidence="3" id="KW-0813">Transport</keyword>
<feature type="transmembrane region" description="Helical" evidence="13">
    <location>
        <begin position="311"/>
        <end position="331"/>
    </location>
</feature>
<dbReference type="InterPro" id="IPR019594">
    <property type="entry name" value="Glu/Gly-bd"/>
</dbReference>
<evidence type="ECO:0000256" key="4">
    <source>
        <dbReference type="ARBA" id="ARBA00022475"/>
    </source>
</evidence>
<dbReference type="SMART" id="SM00918">
    <property type="entry name" value="Lig_chan-Glu_bd"/>
    <property type="match status" value="1"/>
</dbReference>
<keyword evidence="17" id="KW-1185">Reference proteome</keyword>
<comment type="similarity">
    <text evidence="2">Belongs to the glutamate-gated ion channel (TC 1.A.10.1) family.</text>
</comment>
<evidence type="ECO:0000313" key="17">
    <source>
        <dbReference type="Proteomes" id="UP001487740"/>
    </source>
</evidence>
<evidence type="ECO:0008006" key="18">
    <source>
        <dbReference type="Google" id="ProtNLM"/>
    </source>
</evidence>
<dbReference type="GO" id="GO:0050906">
    <property type="term" value="P:detection of stimulus involved in sensory perception"/>
    <property type="evidence" value="ECO:0007669"/>
    <property type="project" value="UniProtKB-ARBA"/>
</dbReference>
<dbReference type="Gene3D" id="3.40.190.10">
    <property type="entry name" value="Periplasmic binding protein-like II"/>
    <property type="match status" value="1"/>
</dbReference>
<keyword evidence="5 13" id="KW-0812">Transmembrane</keyword>
<keyword evidence="11" id="KW-1071">Ligand-gated ion channel</keyword>
<dbReference type="AlphaFoldDB" id="A0AAW0V733"/>
<evidence type="ECO:0000256" key="1">
    <source>
        <dbReference type="ARBA" id="ARBA00004651"/>
    </source>
</evidence>
<keyword evidence="10" id="KW-0325">Glycoprotein</keyword>
<protein>
    <recommendedName>
        <fullName evidence="18">Ionotropic glutamate receptor L-glutamate and glycine-binding domain-containing protein</fullName>
    </recommendedName>
</protein>
<dbReference type="Proteomes" id="UP001487740">
    <property type="component" value="Unassembled WGS sequence"/>
</dbReference>
<reference evidence="16 17" key="1">
    <citation type="submission" date="2023-03" db="EMBL/GenBank/DDBJ databases">
        <title>High-quality genome of Scylla paramamosain provides insights in environmental adaptation.</title>
        <authorList>
            <person name="Zhang L."/>
        </authorList>
    </citation>
    <scope>NUCLEOTIDE SEQUENCE [LARGE SCALE GENOMIC DNA]</scope>
    <source>
        <strain evidence="16">LZ_2023a</strain>
        <tissue evidence="16">Muscle</tissue>
    </source>
</reference>
<dbReference type="InterPro" id="IPR001320">
    <property type="entry name" value="Iontro_rcpt_C"/>
</dbReference>
<gene>
    <name evidence="16" type="ORF">O3P69_002147</name>
</gene>
<dbReference type="PANTHER" id="PTHR42643:SF38">
    <property type="entry name" value="IONOTROPIC RECEPTOR 100A"/>
    <property type="match status" value="1"/>
</dbReference>
<feature type="transmembrane region" description="Helical" evidence="13">
    <location>
        <begin position="157"/>
        <end position="175"/>
    </location>
</feature>
<comment type="subcellular location">
    <subcellularLocation>
        <location evidence="1">Cell membrane</location>
        <topology evidence="1">Multi-pass membrane protein</topology>
    </subcellularLocation>
</comment>
<proteinExistence type="inferred from homology"/>
<keyword evidence="6 13" id="KW-1133">Transmembrane helix</keyword>
<keyword evidence="8 13" id="KW-0472">Membrane</keyword>
<keyword evidence="12" id="KW-0407">Ion channel</keyword>
<evidence type="ECO:0000313" key="16">
    <source>
        <dbReference type="EMBL" id="KAK8407418.1"/>
    </source>
</evidence>
<dbReference type="GO" id="GO:0005886">
    <property type="term" value="C:plasma membrane"/>
    <property type="evidence" value="ECO:0007669"/>
    <property type="project" value="UniProtKB-SubCell"/>
</dbReference>
<evidence type="ECO:0000256" key="5">
    <source>
        <dbReference type="ARBA" id="ARBA00022692"/>
    </source>
</evidence>
<evidence type="ECO:0000259" key="15">
    <source>
        <dbReference type="SMART" id="SM00918"/>
    </source>
</evidence>